<dbReference type="EMBL" id="JACEIK010006720">
    <property type="protein sequence ID" value="MCE2056200.1"/>
    <property type="molecule type" value="Genomic_DNA"/>
</dbReference>
<evidence type="ECO:0000313" key="2">
    <source>
        <dbReference type="Proteomes" id="UP000823775"/>
    </source>
</evidence>
<proteinExistence type="predicted"/>
<accession>A0ABS8W4V8</accession>
<feature type="non-terminal residue" evidence="1">
    <location>
        <position position="1"/>
    </location>
</feature>
<sequence length="91" mass="10604">EDMVTPQILNRRLLAIRDVQKEDSSYHSWESFKEFPNLPSIFHCLIDGPSSRRTTHPFNHGTSSESWLGSDKKRTDQLIHYLKDEPSTYPS</sequence>
<dbReference type="Proteomes" id="UP000823775">
    <property type="component" value="Unassembled WGS sequence"/>
</dbReference>
<comment type="caution">
    <text evidence="1">The sequence shown here is derived from an EMBL/GenBank/DDBJ whole genome shotgun (WGS) entry which is preliminary data.</text>
</comment>
<reference evidence="1 2" key="1">
    <citation type="journal article" date="2021" name="BMC Genomics">
        <title>Datura genome reveals duplications of psychoactive alkaloid biosynthetic genes and high mutation rate following tissue culture.</title>
        <authorList>
            <person name="Rajewski A."/>
            <person name="Carter-House D."/>
            <person name="Stajich J."/>
            <person name="Litt A."/>
        </authorList>
    </citation>
    <scope>NUCLEOTIDE SEQUENCE [LARGE SCALE GENOMIC DNA]</scope>
    <source>
        <strain evidence="1">AR-01</strain>
    </source>
</reference>
<feature type="non-terminal residue" evidence="1">
    <location>
        <position position="91"/>
    </location>
</feature>
<protein>
    <submittedName>
        <fullName evidence="1">Uncharacterized protein</fullName>
    </submittedName>
</protein>
<name>A0ABS8W4V8_DATST</name>
<gene>
    <name evidence="1" type="ORF">HAX54_044239</name>
</gene>
<evidence type="ECO:0000313" key="1">
    <source>
        <dbReference type="EMBL" id="MCE2056200.1"/>
    </source>
</evidence>
<keyword evidence="2" id="KW-1185">Reference proteome</keyword>
<organism evidence="1 2">
    <name type="scientific">Datura stramonium</name>
    <name type="common">Jimsonweed</name>
    <name type="synonym">Common thornapple</name>
    <dbReference type="NCBI Taxonomy" id="4076"/>
    <lineage>
        <taxon>Eukaryota</taxon>
        <taxon>Viridiplantae</taxon>
        <taxon>Streptophyta</taxon>
        <taxon>Embryophyta</taxon>
        <taxon>Tracheophyta</taxon>
        <taxon>Spermatophyta</taxon>
        <taxon>Magnoliopsida</taxon>
        <taxon>eudicotyledons</taxon>
        <taxon>Gunneridae</taxon>
        <taxon>Pentapetalae</taxon>
        <taxon>asterids</taxon>
        <taxon>lamiids</taxon>
        <taxon>Solanales</taxon>
        <taxon>Solanaceae</taxon>
        <taxon>Solanoideae</taxon>
        <taxon>Datureae</taxon>
        <taxon>Datura</taxon>
    </lineage>
</organism>